<accession>A0A5B6USS5</accession>
<reference evidence="3" key="1">
    <citation type="journal article" date="2019" name="Plant Biotechnol. J.">
        <title>Genome sequencing of the Australian wild diploid species Gossypium australe highlights disease resistance and delayed gland morphogenesis.</title>
        <authorList>
            <person name="Cai Y."/>
            <person name="Cai X."/>
            <person name="Wang Q."/>
            <person name="Wang P."/>
            <person name="Zhang Y."/>
            <person name="Cai C."/>
            <person name="Xu Y."/>
            <person name="Wang K."/>
            <person name="Zhou Z."/>
            <person name="Wang C."/>
            <person name="Geng S."/>
            <person name="Li B."/>
            <person name="Dong Q."/>
            <person name="Hou Y."/>
            <person name="Wang H."/>
            <person name="Ai P."/>
            <person name="Liu Z."/>
            <person name="Yi F."/>
            <person name="Sun M."/>
            <person name="An G."/>
            <person name="Cheng J."/>
            <person name="Zhang Y."/>
            <person name="Shi Q."/>
            <person name="Xie Y."/>
            <person name="Shi X."/>
            <person name="Chang Y."/>
            <person name="Huang F."/>
            <person name="Chen Y."/>
            <person name="Hong S."/>
            <person name="Mi L."/>
            <person name="Sun Q."/>
            <person name="Zhang L."/>
            <person name="Zhou B."/>
            <person name="Peng R."/>
            <person name="Zhang X."/>
            <person name="Liu F."/>
        </authorList>
    </citation>
    <scope>NUCLEOTIDE SEQUENCE [LARGE SCALE GENOMIC DNA]</scope>
    <source>
        <strain evidence="3">cv. PA1801</strain>
    </source>
</reference>
<name>A0A5B6USS5_9ROSI</name>
<protein>
    <submittedName>
        <fullName evidence="2">Retrotransposon gag protein</fullName>
    </submittedName>
</protein>
<gene>
    <name evidence="2" type="ORF">EPI10_027740</name>
</gene>
<evidence type="ECO:0000256" key="1">
    <source>
        <dbReference type="SAM" id="Phobius"/>
    </source>
</evidence>
<evidence type="ECO:0000313" key="3">
    <source>
        <dbReference type="Proteomes" id="UP000325315"/>
    </source>
</evidence>
<dbReference type="Proteomes" id="UP000325315">
    <property type="component" value="Unassembled WGS sequence"/>
</dbReference>
<dbReference type="OrthoDB" id="1305902at2759"/>
<dbReference type="AlphaFoldDB" id="A0A5B6USS5"/>
<comment type="caution">
    <text evidence="2">The sequence shown here is derived from an EMBL/GenBank/DDBJ whole genome shotgun (WGS) entry which is preliminary data.</text>
</comment>
<keyword evidence="3" id="KW-1185">Reference proteome</keyword>
<proteinExistence type="predicted"/>
<evidence type="ECO:0000313" key="2">
    <source>
        <dbReference type="EMBL" id="KAA3461141.1"/>
    </source>
</evidence>
<keyword evidence="1" id="KW-0812">Transmembrane</keyword>
<feature type="transmembrane region" description="Helical" evidence="1">
    <location>
        <begin position="6"/>
        <end position="25"/>
    </location>
</feature>
<keyword evidence="1" id="KW-0472">Membrane</keyword>
<dbReference type="EMBL" id="SMMG02000009">
    <property type="protein sequence ID" value="KAA3461141.1"/>
    <property type="molecule type" value="Genomic_DNA"/>
</dbReference>
<organism evidence="2 3">
    <name type="scientific">Gossypium australe</name>
    <dbReference type="NCBI Taxonomy" id="47621"/>
    <lineage>
        <taxon>Eukaryota</taxon>
        <taxon>Viridiplantae</taxon>
        <taxon>Streptophyta</taxon>
        <taxon>Embryophyta</taxon>
        <taxon>Tracheophyta</taxon>
        <taxon>Spermatophyta</taxon>
        <taxon>Magnoliopsida</taxon>
        <taxon>eudicotyledons</taxon>
        <taxon>Gunneridae</taxon>
        <taxon>Pentapetalae</taxon>
        <taxon>rosids</taxon>
        <taxon>malvids</taxon>
        <taxon>Malvales</taxon>
        <taxon>Malvaceae</taxon>
        <taxon>Malvoideae</taxon>
        <taxon>Gossypium</taxon>
    </lineage>
</organism>
<sequence>MTLYVFGYFLSLLLMMFLCGQIHILPSKQNNKASYGHNEFLETRRQLYEAWECFKLMLHKCPYHGLQDWLQLQVFYNGLDGNLCSSLDGVSARAFMSKIYDEAC</sequence>
<keyword evidence="1" id="KW-1133">Transmembrane helix</keyword>